<keyword evidence="5 7" id="KW-0496">Mitochondrion</keyword>
<accession>A0A9P4XZA7</accession>
<keyword evidence="3" id="KW-0999">Mitochondrion inner membrane</keyword>
<evidence type="ECO:0000256" key="6">
    <source>
        <dbReference type="ARBA" id="ARBA00023136"/>
    </source>
</evidence>
<evidence type="ECO:0000256" key="8">
    <source>
        <dbReference type="SAM" id="MobiDB-lite"/>
    </source>
</evidence>
<dbReference type="GO" id="GO:0005743">
    <property type="term" value="C:mitochondrial inner membrane"/>
    <property type="evidence" value="ECO:0007669"/>
    <property type="project" value="UniProtKB-SubCell"/>
</dbReference>
<dbReference type="InterPro" id="IPR033122">
    <property type="entry name" value="LETM1-like_RBD"/>
</dbReference>
<evidence type="ECO:0000259" key="10">
    <source>
        <dbReference type="PROSITE" id="PS51758"/>
    </source>
</evidence>
<evidence type="ECO:0000256" key="3">
    <source>
        <dbReference type="ARBA" id="ARBA00022792"/>
    </source>
</evidence>
<dbReference type="EMBL" id="MU032349">
    <property type="protein sequence ID" value="KAF3763666.1"/>
    <property type="molecule type" value="Genomic_DNA"/>
</dbReference>
<organism evidence="11 12">
    <name type="scientific">Cryphonectria parasitica (strain ATCC 38755 / EP155)</name>
    <dbReference type="NCBI Taxonomy" id="660469"/>
    <lineage>
        <taxon>Eukaryota</taxon>
        <taxon>Fungi</taxon>
        <taxon>Dikarya</taxon>
        <taxon>Ascomycota</taxon>
        <taxon>Pezizomycotina</taxon>
        <taxon>Sordariomycetes</taxon>
        <taxon>Sordariomycetidae</taxon>
        <taxon>Diaporthales</taxon>
        <taxon>Cryphonectriaceae</taxon>
        <taxon>Cryphonectria-Endothia species complex</taxon>
        <taxon>Cryphonectria</taxon>
    </lineage>
</organism>
<dbReference type="PANTHER" id="PTHR14009">
    <property type="entry name" value="LEUCINE ZIPPER-EF-HAND CONTAINING TRANSMEMBRANE PROTEIN"/>
    <property type="match status" value="1"/>
</dbReference>
<gene>
    <name evidence="11" type="ORF">M406DRAFT_341124</name>
</gene>
<name>A0A9P4XZA7_CRYP1</name>
<dbReference type="GO" id="GO:0043022">
    <property type="term" value="F:ribosome binding"/>
    <property type="evidence" value="ECO:0007669"/>
    <property type="project" value="InterPro"/>
</dbReference>
<keyword evidence="6 9" id="KW-0472">Membrane</keyword>
<dbReference type="PROSITE" id="PS51758">
    <property type="entry name" value="LETM1_RBD"/>
    <property type="match status" value="1"/>
</dbReference>
<dbReference type="GO" id="GO:0030003">
    <property type="term" value="P:intracellular monoatomic cation homeostasis"/>
    <property type="evidence" value="ECO:0007669"/>
    <property type="project" value="TreeGrafter"/>
</dbReference>
<feature type="domain" description="Letm1 RBD" evidence="10">
    <location>
        <begin position="157"/>
        <end position="334"/>
    </location>
</feature>
<sequence length="334" mass="36497">MPLPGNTSRHVCLDNSHAPRRRGKGVLTTTTTTTITATTSSSTAANPPSTTRPPPLELPTRGPDTSTFKHLFATGKAYLTFYKTGLRNIYLNTRLVWSLDTASGIPRSDTSSSATTPATIRAVGTTTRSTLLLHRRWRHDVRRLPLFALVLLVCGELTPFIVLGFPGVVPLTCRIPRQVELLRRRAETRRATSAARLHDEEEGEEEEDEEKVRSAALDPARAASHIARSLGLVSPLWDRLALPDAAVAFLARRRLHGHLAFLAEDDALLAQAGGAAVLEGEEVRLACEDRGLDVLGRDVEDAREDLRQWLAVTRAAGDSSEARPRNISTSMVKP</sequence>
<keyword evidence="4 9" id="KW-1133">Transmembrane helix</keyword>
<comment type="caution">
    <text evidence="11">The sequence shown here is derived from an EMBL/GenBank/DDBJ whole genome shotgun (WGS) entry which is preliminary data.</text>
</comment>
<dbReference type="InterPro" id="IPR044202">
    <property type="entry name" value="LETM1/MDM38-like"/>
</dbReference>
<feature type="region of interest" description="Disordered" evidence="8">
    <location>
        <begin position="1"/>
        <end position="64"/>
    </location>
</feature>
<evidence type="ECO:0000256" key="1">
    <source>
        <dbReference type="ARBA" id="ARBA00004434"/>
    </source>
</evidence>
<dbReference type="GeneID" id="63838757"/>
<dbReference type="AlphaFoldDB" id="A0A9P4XZA7"/>
<evidence type="ECO:0000256" key="5">
    <source>
        <dbReference type="ARBA" id="ARBA00023128"/>
    </source>
</evidence>
<feature type="region of interest" description="Disordered" evidence="8">
    <location>
        <begin position="192"/>
        <end position="214"/>
    </location>
</feature>
<dbReference type="Pfam" id="PF07766">
    <property type="entry name" value="LETM1_RBD"/>
    <property type="match status" value="1"/>
</dbReference>
<evidence type="ECO:0000313" key="11">
    <source>
        <dbReference type="EMBL" id="KAF3763666.1"/>
    </source>
</evidence>
<keyword evidence="12" id="KW-1185">Reference proteome</keyword>
<comment type="subcellular location">
    <subcellularLocation>
        <location evidence="1">Mitochondrion inner membrane</location>
        <topology evidence="1">Single-pass membrane protein</topology>
    </subcellularLocation>
</comment>
<evidence type="ECO:0000256" key="9">
    <source>
        <dbReference type="SAM" id="Phobius"/>
    </source>
</evidence>
<dbReference type="Proteomes" id="UP000803844">
    <property type="component" value="Unassembled WGS sequence"/>
</dbReference>
<feature type="compositionally biased region" description="Acidic residues" evidence="8">
    <location>
        <begin position="200"/>
        <end position="209"/>
    </location>
</feature>
<protein>
    <recommendedName>
        <fullName evidence="10">Letm1 RBD domain-containing protein</fullName>
    </recommendedName>
</protein>
<evidence type="ECO:0000256" key="2">
    <source>
        <dbReference type="ARBA" id="ARBA00022692"/>
    </source>
</evidence>
<evidence type="ECO:0000256" key="4">
    <source>
        <dbReference type="ARBA" id="ARBA00022989"/>
    </source>
</evidence>
<dbReference type="RefSeq" id="XP_040774627.1">
    <property type="nucleotide sequence ID" value="XM_040921628.1"/>
</dbReference>
<reference evidence="11" key="1">
    <citation type="journal article" date="2020" name="Phytopathology">
        <title>Genome sequence of the chestnut blight fungus Cryphonectria parasitica EP155: A fundamental resource for an archetypical invasive plant pathogen.</title>
        <authorList>
            <person name="Crouch J.A."/>
            <person name="Dawe A."/>
            <person name="Aerts A."/>
            <person name="Barry K."/>
            <person name="Churchill A.C.L."/>
            <person name="Grimwood J."/>
            <person name="Hillman B."/>
            <person name="Milgroom M.G."/>
            <person name="Pangilinan J."/>
            <person name="Smith M."/>
            <person name="Salamov A."/>
            <person name="Schmutz J."/>
            <person name="Yadav J."/>
            <person name="Grigoriev I.V."/>
            <person name="Nuss D."/>
        </authorList>
    </citation>
    <scope>NUCLEOTIDE SEQUENCE</scope>
    <source>
        <strain evidence="11">EP155</strain>
    </source>
</reference>
<feature type="transmembrane region" description="Helical" evidence="9">
    <location>
        <begin position="144"/>
        <end position="169"/>
    </location>
</feature>
<evidence type="ECO:0000313" key="12">
    <source>
        <dbReference type="Proteomes" id="UP000803844"/>
    </source>
</evidence>
<dbReference type="PANTHER" id="PTHR14009:SF6">
    <property type="entry name" value="LETM1 RBD DOMAIN-CONTAINING PROTEIN"/>
    <property type="match status" value="1"/>
</dbReference>
<evidence type="ECO:0000256" key="7">
    <source>
        <dbReference type="PROSITE-ProRule" id="PRU01094"/>
    </source>
</evidence>
<feature type="compositionally biased region" description="Low complexity" evidence="8">
    <location>
        <begin position="27"/>
        <end position="49"/>
    </location>
</feature>
<dbReference type="OrthoDB" id="73691at2759"/>
<keyword evidence="2 9" id="KW-0812">Transmembrane</keyword>
<proteinExistence type="predicted"/>